<organism evidence="1 2">
    <name type="scientific">Leucogyrophana mollusca</name>
    <dbReference type="NCBI Taxonomy" id="85980"/>
    <lineage>
        <taxon>Eukaryota</taxon>
        <taxon>Fungi</taxon>
        <taxon>Dikarya</taxon>
        <taxon>Basidiomycota</taxon>
        <taxon>Agaricomycotina</taxon>
        <taxon>Agaricomycetes</taxon>
        <taxon>Agaricomycetidae</taxon>
        <taxon>Boletales</taxon>
        <taxon>Boletales incertae sedis</taxon>
        <taxon>Leucogyrophana</taxon>
    </lineage>
</organism>
<comment type="caution">
    <text evidence="1">The sequence shown here is derived from an EMBL/GenBank/DDBJ whole genome shotgun (WGS) entry which is preliminary data.</text>
</comment>
<gene>
    <name evidence="1" type="ORF">BV22DRAFT_1135390</name>
</gene>
<dbReference type="EMBL" id="MU267056">
    <property type="protein sequence ID" value="KAH7917457.1"/>
    <property type="molecule type" value="Genomic_DNA"/>
</dbReference>
<evidence type="ECO:0000313" key="2">
    <source>
        <dbReference type="Proteomes" id="UP000790709"/>
    </source>
</evidence>
<sequence length="320" mass="34543">MSTSIPQGLPKIDLIPTIGMDFIGLLFAAVFHGITTLQAIFYYRTYTKDRVTLKILVAVLWILDTLSVALIANGVYTYLVLDFADPLAVEALVWSINSEPAVTALIALIVQLFLVYRIRTLNQAWTPFCVILALISLLPFSLGIVAVYTIDAGSQSLAAVGELHWLAIAADVSSSVIDLTIAASICWLLYKGRNGFSQTERIINSLTLYVITSGLTTASLTTGTMISYLVAPTTLVFQMINMSVSKAYVNTFLATLNSRQSIRGYPSTADTSKFGYGNEYVLPFRAASGTQISQPNTRVPRTVGSSVGGKISESEDGLGV</sequence>
<evidence type="ECO:0000313" key="1">
    <source>
        <dbReference type="EMBL" id="KAH7917457.1"/>
    </source>
</evidence>
<proteinExistence type="predicted"/>
<keyword evidence="2" id="KW-1185">Reference proteome</keyword>
<name>A0ACB8AW00_9AGAM</name>
<protein>
    <submittedName>
        <fullName evidence="1">Uncharacterized protein</fullName>
    </submittedName>
</protein>
<dbReference type="Proteomes" id="UP000790709">
    <property type="component" value="Unassembled WGS sequence"/>
</dbReference>
<accession>A0ACB8AW00</accession>
<reference evidence="1" key="1">
    <citation type="journal article" date="2021" name="New Phytol.">
        <title>Evolutionary innovations through gain and loss of genes in the ectomycorrhizal Boletales.</title>
        <authorList>
            <person name="Wu G."/>
            <person name="Miyauchi S."/>
            <person name="Morin E."/>
            <person name="Kuo A."/>
            <person name="Drula E."/>
            <person name="Varga T."/>
            <person name="Kohler A."/>
            <person name="Feng B."/>
            <person name="Cao Y."/>
            <person name="Lipzen A."/>
            <person name="Daum C."/>
            <person name="Hundley H."/>
            <person name="Pangilinan J."/>
            <person name="Johnson J."/>
            <person name="Barry K."/>
            <person name="LaButti K."/>
            <person name="Ng V."/>
            <person name="Ahrendt S."/>
            <person name="Min B."/>
            <person name="Choi I.G."/>
            <person name="Park H."/>
            <person name="Plett J.M."/>
            <person name="Magnuson J."/>
            <person name="Spatafora J.W."/>
            <person name="Nagy L.G."/>
            <person name="Henrissat B."/>
            <person name="Grigoriev I.V."/>
            <person name="Yang Z.L."/>
            <person name="Xu J."/>
            <person name="Martin F.M."/>
        </authorList>
    </citation>
    <scope>NUCLEOTIDE SEQUENCE</scope>
    <source>
        <strain evidence="1">KUC20120723A-06</strain>
    </source>
</reference>